<dbReference type="RefSeq" id="WP_128562934.1">
    <property type="nucleotide sequence ID" value="NZ_BPQH01000002.1"/>
</dbReference>
<dbReference type="Pfam" id="PF02518">
    <property type="entry name" value="HATPase_c"/>
    <property type="match status" value="1"/>
</dbReference>
<keyword evidence="7" id="KW-0175">Coiled coil</keyword>
<proteinExistence type="predicted"/>
<evidence type="ECO:0000256" key="3">
    <source>
        <dbReference type="ARBA" id="ARBA00012438"/>
    </source>
</evidence>
<dbReference type="PROSITE" id="PS50109">
    <property type="entry name" value="HIS_KIN"/>
    <property type="match status" value="1"/>
</dbReference>
<dbReference type="InterPro" id="IPR004358">
    <property type="entry name" value="Sig_transdc_His_kin-like_C"/>
</dbReference>
<keyword evidence="5" id="KW-0808">Transferase</keyword>
<evidence type="ECO:0000256" key="2">
    <source>
        <dbReference type="ARBA" id="ARBA00004370"/>
    </source>
</evidence>
<organism evidence="10 11">
    <name type="scientific">Methylobacterium crusticola</name>
    <dbReference type="NCBI Taxonomy" id="1697972"/>
    <lineage>
        <taxon>Bacteria</taxon>
        <taxon>Pseudomonadati</taxon>
        <taxon>Pseudomonadota</taxon>
        <taxon>Alphaproteobacteria</taxon>
        <taxon>Hyphomicrobiales</taxon>
        <taxon>Methylobacteriaceae</taxon>
        <taxon>Methylobacterium</taxon>
    </lineage>
</organism>
<feature type="coiled-coil region" evidence="7">
    <location>
        <begin position="370"/>
        <end position="404"/>
    </location>
</feature>
<dbReference type="InterPro" id="IPR003660">
    <property type="entry name" value="HAMP_dom"/>
</dbReference>
<evidence type="ECO:0000256" key="5">
    <source>
        <dbReference type="ARBA" id="ARBA00022679"/>
    </source>
</evidence>
<evidence type="ECO:0000259" key="8">
    <source>
        <dbReference type="PROSITE" id="PS50109"/>
    </source>
</evidence>
<evidence type="ECO:0000259" key="9">
    <source>
        <dbReference type="PROSITE" id="PS50885"/>
    </source>
</evidence>
<sequence>MQRFIRAWPIRRRIQAIAAINSVLAVVLILLMWSSAGVLSQAWTDLRRVRQSEDFLGLLDRDTERLQNLIHRYISKADPGVLARIDDLRDTLISRLRVQARLDPLIAAPAEDLRAVTERFIAGFDSVRKSRARIQQIYDGAVDAPARAMADLYSEIEGLDASQPARAREPLARSREAFHAMMLAAHAFYLSGSPDAAAEVRRHAAAIRSTIPPLLERAAAGEERRALAELDGRLQAFDRGLATLSAEFGTEARVLKDDIDGNADAMSGLIETMAHHVRALERAAQRRFDQTLESAAFTLGMIALAFLALVAVAGTGVSKSISAPLRALRAAMLAIAAGDYHREVPGAEAPDEIGDMAVAVEVFRENALARLCAEEELRRAKEQAEQALAELRDTQANLIEAEKLAALGGLVAGVAHEVNNPVGISLTVASALTQRCAAIASDLNAGQIRRSQLLDFIEGVREAGSQLVANLLRAGDLVESFKQVAVDRSHDSRRSFDLAHTCEQIVASLRPELRSARITLRLDLPAGIAMDSYPGPLGQVLTNLFINAVRHGFCDQECGTISLAAERVGADRVALAFGDDGAGMTEEVARRAFEPFFTTRRGNGGTGLGLHLVFNIVTHQLGGRIALTSAPGAGCHFVLTLPLVAPLQEARDMFRVA</sequence>
<comment type="subcellular location">
    <subcellularLocation>
        <location evidence="2">Membrane</location>
    </subcellularLocation>
</comment>
<dbReference type="PANTHER" id="PTHR43065:SF42">
    <property type="entry name" value="TWO-COMPONENT SENSOR PPRA"/>
    <property type="match status" value="1"/>
</dbReference>
<dbReference type="CDD" id="cd06225">
    <property type="entry name" value="HAMP"/>
    <property type="match status" value="1"/>
</dbReference>
<dbReference type="SMART" id="SM00304">
    <property type="entry name" value="HAMP"/>
    <property type="match status" value="1"/>
</dbReference>
<reference evidence="10" key="2">
    <citation type="submission" date="2021-08" db="EMBL/GenBank/DDBJ databases">
        <authorList>
            <person name="Tani A."/>
            <person name="Ola A."/>
            <person name="Ogura Y."/>
            <person name="Katsura K."/>
            <person name="Hayashi T."/>
        </authorList>
    </citation>
    <scope>NUCLEOTIDE SEQUENCE</scope>
    <source>
        <strain evidence="10">KCTC 52305</strain>
    </source>
</reference>
<keyword evidence="11" id="KW-1185">Reference proteome</keyword>
<evidence type="ECO:0000256" key="6">
    <source>
        <dbReference type="ARBA" id="ARBA00022777"/>
    </source>
</evidence>
<name>A0ABQ4QTP3_9HYPH</name>
<dbReference type="InterPro" id="IPR005467">
    <property type="entry name" value="His_kinase_dom"/>
</dbReference>
<protein>
    <recommendedName>
        <fullName evidence="3">histidine kinase</fullName>
        <ecNumber evidence="3">2.7.13.3</ecNumber>
    </recommendedName>
</protein>
<reference evidence="10" key="1">
    <citation type="journal article" date="2021" name="Front. Microbiol.">
        <title>Comprehensive Comparative Genomics and Phenotyping of Methylobacterium Species.</title>
        <authorList>
            <person name="Alessa O."/>
            <person name="Ogura Y."/>
            <person name="Fujitani Y."/>
            <person name="Takami H."/>
            <person name="Hayashi T."/>
            <person name="Sahin N."/>
            <person name="Tani A."/>
        </authorList>
    </citation>
    <scope>NUCLEOTIDE SEQUENCE</scope>
    <source>
        <strain evidence="10">KCTC 52305</strain>
    </source>
</reference>
<dbReference type="EC" id="2.7.13.3" evidence="3"/>
<dbReference type="Gene3D" id="6.10.340.10">
    <property type="match status" value="1"/>
</dbReference>
<evidence type="ECO:0000313" key="10">
    <source>
        <dbReference type="EMBL" id="GJD48275.1"/>
    </source>
</evidence>
<feature type="domain" description="Histidine kinase" evidence="8">
    <location>
        <begin position="413"/>
        <end position="645"/>
    </location>
</feature>
<dbReference type="PROSITE" id="PS50885">
    <property type="entry name" value="HAMP"/>
    <property type="match status" value="1"/>
</dbReference>
<dbReference type="Proteomes" id="UP001055167">
    <property type="component" value="Unassembled WGS sequence"/>
</dbReference>
<comment type="caution">
    <text evidence="10">The sequence shown here is derived from an EMBL/GenBank/DDBJ whole genome shotgun (WGS) entry which is preliminary data.</text>
</comment>
<feature type="domain" description="HAMP" evidence="9">
    <location>
        <begin position="319"/>
        <end position="372"/>
    </location>
</feature>
<dbReference type="InterPro" id="IPR036890">
    <property type="entry name" value="HATPase_C_sf"/>
</dbReference>
<keyword evidence="6" id="KW-0418">Kinase</keyword>
<keyword evidence="4" id="KW-0597">Phosphoprotein</keyword>
<evidence type="ECO:0000313" key="11">
    <source>
        <dbReference type="Proteomes" id="UP001055167"/>
    </source>
</evidence>
<dbReference type="InterPro" id="IPR032255">
    <property type="entry name" value="HBM"/>
</dbReference>
<dbReference type="Gene3D" id="3.30.565.10">
    <property type="entry name" value="Histidine kinase-like ATPase, C-terminal domain"/>
    <property type="match status" value="1"/>
</dbReference>
<dbReference type="Pfam" id="PF00672">
    <property type="entry name" value="HAMP"/>
    <property type="match status" value="1"/>
</dbReference>
<dbReference type="PRINTS" id="PR00344">
    <property type="entry name" value="BCTRLSENSOR"/>
</dbReference>
<dbReference type="SMART" id="SM00387">
    <property type="entry name" value="HATPase_c"/>
    <property type="match status" value="1"/>
</dbReference>
<dbReference type="SMART" id="SM01358">
    <property type="entry name" value="HBM"/>
    <property type="match status" value="1"/>
</dbReference>
<evidence type="ECO:0000256" key="4">
    <source>
        <dbReference type="ARBA" id="ARBA00022553"/>
    </source>
</evidence>
<gene>
    <name evidence="10" type="primary">sasA_3</name>
    <name evidence="10" type="ORF">OPKNFCMD_0992</name>
</gene>
<comment type="catalytic activity">
    <reaction evidence="1">
        <text>ATP + protein L-histidine = ADP + protein N-phospho-L-histidine.</text>
        <dbReference type="EC" id="2.7.13.3"/>
    </reaction>
</comment>
<accession>A0ABQ4QTP3</accession>
<dbReference type="Gene3D" id="1.10.287.130">
    <property type="match status" value="1"/>
</dbReference>
<dbReference type="SUPFAM" id="SSF158472">
    <property type="entry name" value="HAMP domain-like"/>
    <property type="match status" value="1"/>
</dbReference>
<evidence type="ECO:0000256" key="1">
    <source>
        <dbReference type="ARBA" id="ARBA00000085"/>
    </source>
</evidence>
<dbReference type="SUPFAM" id="SSF55874">
    <property type="entry name" value="ATPase domain of HSP90 chaperone/DNA topoisomerase II/histidine kinase"/>
    <property type="match status" value="1"/>
</dbReference>
<dbReference type="PANTHER" id="PTHR43065">
    <property type="entry name" value="SENSOR HISTIDINE KINASE"/>
    <property type="match status" value="1"/>
</dbReference>
<evidence type="ECO:0000256" key="7">
    <source>
        <dbReference type="SAM" id="Coils"/>
    </source>
</evidence>
<dbReference type="EMBL" id="BPQH01000002">
    <property type="protein sequence ID" value="GJD48275.1"/>
    <property type="molecule type" value="Genomic_DNA"/>
</dbReference>
<dbReference type="InterPro" id="IPR003594">
    <property type="entry name" value="HATPase_dom"/>
</dbReference>